<protein>
    <submittedName>
        <fullName evidence="1">Uncharacterized protein</fullName>
    </submittedName>
</protein>
<accession>X0W1T7</accession>
<dbReference type="AlphaFoldDB" id="X0W1T7"/>
<name>X0W1T7_9ZZZZ</name>
<dbReference type="EMBL" id="BARS01036644">
    <property type="protein sequence ID" value="GAG17302.1"/>
    <property type="molecule type" value="Genomic_DNA"/>
</dbReference>
<evidence type="ECO:0000313" key="1">
    <source>
        <dbReference type="EMBL" id="GAG17302.1"/>
    </source>
</evidence>
<comment type="caution">
    <text evidence="1">The sequence shown here is derived from an EMBL/GenBank/DDBJ whole genome shotgun (WGS) entry which is preliminary data.</text>
</comment>
<proteinExistence type="predicted"/>
<sequence length="79" mass="9440">MRPKMNVLDFDEYRADGGKLCYEAYIQCLVDSGNITQLVGDWQIKLRQKQDRLFAEEGYEWNGEYWVKIRVGGNRRYIE</sequence>
<reference evidence="1" key="1">
    <citation type="journal article" date="2014" name="Front. Microbiol.">
        <title>High frequency of phylogenetically diverse reductive dehalogenase-homologous genes in deep subseafloor sedimentary metagenomes.</title>
        <authorList>
            <person name="Kawai M."/>
            <person name="Futagami T."/>
            <person name="Toyoda A."/>
            <person name="Takaki Y."/>
            <person name="Nishi S."/>
            <person name="Hori S."/>
            <person name="Arai W."/>
            <person name="Tsubouchi T."/>
            <person name="Morono Y."/>
            <person name="Uchiyama I."/>
            <person name="Ito T."/>
            <person name="Fujiyama A."/>
            <person name="Inagaki F."/>
            <person name="Takami H."/>
        </authorList>
    </citation>
    <scope>NUCLEOTIDE SEQUENCE</scope>
    <source>
        <strain evidence="1">Expedition CK06-06</strain>
    </source>
</reference>
<gene>
    <name evidence="1" type="ORF">S01H1_56294</name>
</gene>
<organism evidence="1">
    <name type="scientific">marine sediment metagenome</name>
    <dbReference type="NCBI Taxonomy" id="412755"/>
    <lineage>
        <taxon>unclassified sequences</taxon>
        <taxon>metagenomes</taxon>
        <taxon>ecological metagenomes</taxon>
    </lineage>
</organism>